<sequence>MNPLDWSGGEFLAAYIPYVVVLLIAAKVWQSTLNQPSEEPQSAELKLDPYQVAALQHRESAVTTAVASLVHDGVLRWEDGGVLRAVGQPPASAGPFERAVHAALSSPVGEVATLHEKVDRELDGLEEGLRRRGFLMNPEVAARCRQYPMALYFGAGLGLGLMKLMVGISRDRPVGFLLMLLVLGAVLGFWVLGRKPRRSRRGDKALAKLRQDNEPLRTTAKADGAWGTMNSASVAMSVALFGTGLLAAAGMADLRAYLVPPGSGGGSVDGGGGGGDSGGGDGGGGCGGGCGGCGGGGD</sequence>
<name>A0ABT4APR4_9BACT</name>
<dbReference type="NCBIfam" id="TIGR04222">
    <property type="entry name" value="near_uncomplex"/>
    <property type="match status" value="1"/>
</dbReference>
<keyword evidence="3" id="KW-1185">Reference proteome</keyword>
<keyword evidence="1" id="KW-0472">Membrane</keyword>
<keyword evidence="1" id="KW-1133">Transmembrane helix</keyword>
<keyword evidence="1" id="KW-0812">Transmembrane</keyword>
<evidence type="ECO:0000256" key="1">
    <source>
        <dbReference type="SAM" id="Phobius"/>
    </source>
</evidence>
<dbReference type="InterPro" id="IPR026467">
    <property type="entry name" value="Ser/Gly_Cys_C_dom"/>
</dbReference>
<gene>
    <name evidence="2" type="ORF">OV287_55425</name>
</gene>
<dbReference type="RefSeq" id="WP_267542189.1">
    <property type="nucleotide sequence ID" value="NZ_JAPNKA010000001.1"/>
</dbReference>
<dbReference type="Proteomes" id="UP001207654">
    <property type="component" value="Unassembled WGS sequence"/>
</dbReference>
<evidence type="ECO:0000313" key="2">
    <source>
        <dbReference type="EMBL" id="MCY1083665.1"/>
    </source>
</evidence>
<comment type="caution">
    <text evidence="2">The sequence shown here is derived from an EMBL/GenBank/DDBJ whole genome shotgun (WGS) entry which is preliminary data.</text>
</comment>
<feature type="transmembrane region" description="Helical" evidence="1">
    <location>
        <begin position="12"/>
        <end position="29"/>
    </location>
</feature>
<evidence type="ECO:0000313" key="3">
    <source>
        <dbReference type="Proteomes" id="UP001207654"/>
    </source>
</evidence>
<protein>
    <submittedName>
        <fullName evidence="2">TIGR04222 domain-containing membrane protein</fullName>
    </submittedName>
</protein>
<proteinExistence type="predicted"/>
<feature type="transmembrane region" description="Helical" evidence="1">
    <location>
        <begin position="174"/>
        <end position="192"/>
    </location>
</feature>
<dbReference type="EMBL" id="JAPNKA010000001">
    <property type="protein sequence ID" value="MCY1083665.1"/>
    <property type="molecule type" value="Genomic_DNA"/>
</dbReference>
<reference evidence="2 3" key="1">
    <citation type="submission" date="2022-11" db="EMBL/GenBank/DDBJ databases">
        <title>Minimal conservation of predation-associated metabolite biosynthetic gene clusters underscores biosynthetic potential of Myxococcota including descriptions for ten novel species: Archangium lansinium sp. nov., Myxococcus landrumus sp. nov., Nannocystis bai.</title>
        <authorList>
            <person name="Ahearne A."/>
            <person name="Stevens C."/>
            <person name="Phillips K."/>
        </authorList>
    </citation>
    <scope>NUCLEOTIDE SEQUENCE [LARGE SCALE GENOMIC DNA]</scope>
    <source>
        <strain evidence="2 3">MIWBW</strain>
    </source>
</reference>
<feature type="transmembrane region" description="Helical" evidence="1">
    <location>
        <begin position="149"/>
        <end position="168"/>
    </location>
</feature>
<accession>A0ABT4APR4</accession>
<organism evidence="2 3">
    <name type="scientific">Archangium lansingense</name>
    <dbReference type="NCBI Taxonomy" id="2995310"/>
    <lineage>
        <taxon>Bacteria</taxon>
        <taxon>Pseudomonadati</taxon>
        <taxon>Myxococcota</taxon>
        <taxon>Myxococcia</taxon>
        <taxon>Myxococcales</taxon>
        <taxon>Cystobacterineae</taxon>
        <taxon>Archangiaceae</taxon>
        <taxon>Archangium</taxon>
    </lineage>
</organism>